<keyword evidence="1" id="KW-1133">Transmembrane helix</keyword>
<dbReference type="RefSeq" id="WP_245182479.1">
    <property type="nucleotide sequence ID" value="NZ_JAAOZT010000016.1"/>
</dbReference>
<dbReference type="PANTHER" id="PTHR42941">
    <property type="entry name" value="SLL1037 PROTEIN"/>
    <property type="match status" value="1"/>
</dbReference>
<accession>A0A840S112</accession>
<reference evidence="2 3" key="1">
    <citation type="submission" date="2020-08" db="EMBL/GenBank/DDBJ databases">
        <title>Genomic Encyclopedia of Type Strains, Phase IV (KMG-IV): sequencing the most valuable type-strain genomes for metagenomic binning, comparative biology and taxonomic classification.</title>
        <authorList>
            <person name="Goeker M."/>
        </authorList>
    </citation>
    <scope>NUCLEOTIDE SEQUENCE [LARGE SCALE GENOMIC DNA]</scope>
    <source>
        <strain evidence="2 3">DSM 23240</strain>
    </source>
</reference>
<evidence type="ECO:0000256" key="1">
    <source>
        <dbReference type="SAM" id="Phobius"/>
    </source>
</evidence>
<dbReference type="AlphaFoldDB" id="A0A840S112"/>
<dbReference type="EMBL" id="JACHHQ010000017">
    <property type="protein sequence ID" value="MBB5202564.1"/>
    <property type="molecule type" value="Genomic_DNA"/>
</dbReference>
<comment type="caution">
    <text evidence="2">The sequence shown here is derived from an EMBL/GenBank/DDBJ whole genome shotgun (WGS) entry which is preliminary data.</text>
</comment>
<proteinExistence type="predicted"/>
<dbReference type="InterPro" id="IPR011852">
    <property type="entry name" value="TRAP_TAXI"/>
</dbReference>
<sequence length="461" mass="51856">MPRPRPPLHRIQKPLMTRRRLRMIIVCGVLLLSGVIWLLITILKPAVQRTIVITTGADGGIYHGFAERYAKVLKREGITLDIRPSSGAVQNFDRLKDAHSAYEVGFVQSGIGDAMDAPNLQTIAAVSYEPIWVFYQGTTAIDRLSQLQGKRISIGVPGSGLRIVASDLLKQNGLTQQNTRLQELGAHKAYDALKNGSLDAAFFIGRPDSQMMQTLLRSDLKLMNFVQADALVRQFPALSKVTFPRASTSLADDLPHTDVTLLAATALLVSKEALHPALVYLLLDGANEIHAGQDYFTPRGYFPNQNAEDFPISDETRRYFKSGRPFLQRYLPFWLANFIERRFIILLPFMALLFGLLQVIPRIYAATMRKRLVVWYREIKSLEDEIWATKNPTEDHVRQWRREIEEIDANANQINIPQQYFGDVYALKQAISVVRARITTVAATVAHTPPHAAITVTTDQI</sequence>
<evidence type="ECO:0000313" key="3">
    <source>
        <dbReference type="Proteomes" id="UP000571084"/>
    </source>
</evidence>
<feature type="transmembrane region" description="Helical" evidence="1">
    <location>
        <begin position="343"/>
        <end position="361"/>
    </location>
</feature>
<keyword evidence="1" id="KW-0812">Transmembrane</keyword>
<feature type="transmembrane region" description="Helical" evidence="1">
    <location>
        <begin position="21"/>
        <end position="40"/>
    </location>
</feature>
<keyword evidence="1" id="KW-0472">Membrane</keyword>
<name>A0A840S112_9BURK</name>
<dbReference type="SUPFAM" id="SSF53850">
    <property type="entry name" value="Periplasmic binding protein-like II"/>
    <property type="match status" value="1"/>
</dbReference>
<keyword evidence="2" id="KW-0675">Receptor</keyword>
<protein>
    <submittedName>
        <fullName evidence="2">TRAP transporter TAXI family solute receptor</fullName>
    </submittedName>
</protein>
<gene>
    <name evidence="2" type="ORF">HNR39_004432</name>
</gene>
<dbReference type="Pfam" id="PF16868">
    <property type="entry name" value="NMT1_3"/>
    <property type="match status" value="1"/>
</dbReference>
<evidence type="ECO:0000313" key="2">
    <source>
        <dbReference type="EMBL" id="MBB5202564.1"/>
    </source>
</evidence>
<dbReference type="PANTHER" id="PTHR42941:SF1">
    <property type="entry name" value="SLL1037 PROTEIN"/>
    <property type="match status" value="1"/>
</dbReference>
<dbReference type="NCBIfam" id="TIGR02122">
    <property type="entry name" value="TRAP_TAXI"/>
    <property type="match status" value="1"/>
</dbReference>
<dbReference type="Gene3D" id="3.40.190.10">
    <property type="entry name" value="Periplasmic binding protein-like II"/>
    <property type="match status" value="2"/>
</dbReference>
<organism evidence="2 3">
    <name type="scientific">Glaciimonas immobilis</name>
    <dbReference type="NCBI Taxonomy" id="728004"/>
    <lineage>
        <taxon>Bacteria</taxon>
        <taxon>Pseudomonadati</taxon>
        <taxon>Pseudomonadota</taxon>
        <taxon>Betaproteobacteria</taxon>
        <taxon>Burkholderiales</taxon>
        <taxon>Oxalobacteraceae</taxon>
        <taxon>Glaciimonas</taxon>
    </lineage>
</organism>
<dbReference type="Proteomes" id="UP000571084">
    <property type="component" value="Unassembled WGS sequence"/>
</dbReference>
<keyword evidence="3" id="KW-1185">Reference proteome</keyword>